<dbReference type="Gene3D" id="3.40.50.1000">
    <property type="entry name" value="HAD superfamily/HAD-like"/>
    <property type="match status" value="1"/>
</dbReference>
<name>A0A2P7YJ39_9PEZI</name>
<sequence>MAPSAVTPPAVEAKQILSVPRPTLKRIDTSALGTRRKIICFSDFDGTIFMQDTGHILFNKFGCGSERREILDQQIKSGERSFREVSEEMWGSLNVPFADGFEEMKERLEIDQDFQDFHTFCLNNRIPFNVISAGLKPVLREVLDHFLGEEASSNIDIVANDATISEDGSSWKVVWRHDTALGHDKALSINEYKDTARLASEDGTIPMIVFIGDGVSDLPAAREADVLFARRGLALEEYCVENKLAYIPYDTFADIQKEVIRIARIDDEKTKGEGLPTNFNPRANMWRRASSKSAVPIFAAKTPAHEKMFVWPEAYTEVKKAATAPNTAVEAVAVPA</sequence>
<evidence type="ECO:0000313" key="2">
    <source>
        <dbReference type="EMBL" id="PSK35988.1"/>
    </source>
</evidence>
<comment type="caution">
    <text evidence="2">The sequence shown here is derived from an EMBL/GenBank/DDBJ whole genome shotgun (WGS) entry which is preliminary data.</text>
</comment>
<dbReference type="GO" id="GO:0016791">
    <property type="term" value="F:phosphatase activity"/>
    <property type="evidence" value="ECO:0007669"/>
    <property type="project" value="InterPro"/>
</dbReference>
<keyword evidence="3" id="KW-1185">Reference proteome</keyword>
<dbReference type="PANTHER" id="PTHR28181:SF2">
    <property type="entry name" value="PHOSPHORIC MONOESTER HYDROLASE"/>
    <property type="match status" value="1"/>
</dbReference>
<dbReference type="InterPro" id="IPR006384">
    <property type="entry name" value="HAD_hydro_PyrdxlP_Pase-like"/>
</dbReference>
<dbReference type="InterPro" id="IPR023214">
    <property type="entry name" value="HAD_sf"/>
</dbReference>
<dbReference type="InterPro" id="IPR036412">
    <property type="entry name" value="HAD-like_sf"/>
</dbReference>
<dbReference type="NCBIfam" id="TIGR01489">
    <property type="entry name" value="DKMTPPase-SF"/>
    <property type="match status" value="1"/>
</dbReference>
<dbReference type="SUPFAM" id="SSF56784">
    <property type="entry name" value="HAD-like"/>
    <property type="match status" value="1"/>
</dbReference>
<reference evidence="2 3" key="1">
    <citation type="submission" date="2017-05" db="EMBL/GenBank/DDBJ databases">
        <title>Draft genome sequence of Elsinoe australis.</title>
        <authorList>
            <person name="Cheng Q."/>
        </authorList>
    </citation>
    <scope>NUCLEOTIDE SEQUENCE [LARGE SCALE GENOMIC DNA]</scope>
    <source>
        <strain evidence="2 3">NL1</strain>
    </source>
</reference>
<dbReference type="PANTHER" id="PTHR28181">
    <property type="entry name" value="UPF0655 PROTEIN YCR015C"/>
    <property type="match status" value="1"/>
</dbReference>
<evidence type="ECO:0000256" key="1">
    <source>
        <dbReference type="ARBA" id="ARBA00022801"/>
    </source>
</evidence>
<organism evidence="2 3">
    <name type="scientific">Elsinoe australis</name>
    <dbReference type="NCBI Taxonomy" id="40998"/>
    <lineage>
        <taxon>Eukaryota</taxon>
        <taxon>Fungi</taxon>
        <taxon>Dikarya</taxon>
        <taxon>Ascomycota</taxon>
        <taxon>Pezizomycotina</taxon>
        <taxon>Dothideomycetes</taxon>
        <taxon>Dothideomycetidae</taxon>
        <taxon>Myriangiales</taxon>
        <taxon>Elsinoaceae</taxon>
        <taxon>Elsinoe</taxon>
    </lineage>
</organism>
<dbReference type="EMBL" id="NHZQ01000422">
    <property type="protein sequence ID" value="PSK35988.1"/>
    <property type="molecule type" value="Genomic_DNA"/>
</dbReference>
<proteinExistence type="predicted"/>
<dbReference type="NCBIfam" id="TIGR01488">
    <property type="entry name" value="HAD-SF-IB"/>
    <property type="match status" value="1"/>
</dbReference>
<accession>A0A2P7YJ39</accession>
<gene>
    <name evidence="2" type="ORF">B9Z65_5803</name>
</gene>
<dbReference type="OrthoDB" id="2342176at2759"/>
<dbReference type="AlphaFoldDB" id="A0A2P7YJ39"/>
<evidence type="ECO:0000313" key="3">
    <source>
        <dbReference type="Proteomes" id="UP000243723"/>
    </source>
</evidence>
<keyword evidence="1" id="KW-0378">Hydrolase</keyword>
<dbReference type="Gene3D" id="3.90.1470.20">
    <property type="match status" value="1"/>
</dbReference>
<dbReference type="STRING" id="40998.A0A2P7YJ39"/>
<dbReference type="Proteomes" id="UP000243723">
    <property type="component" value="Unassembled WGS sequence"/>
</dbReference>
<protein>
    <submittedName>
        <fullName evidence="2">Pdp3-interacting factor 1</fullName>
    </submittedName>
</protein>
<dbReference type="Pfam" id="PF12710">
    <property type="entry name" value="HAD"/>
    <property type="match status" value="1"/>
</dbReference>
<dbReference type="InterPro" id="IPR050849">
    <property type="entry name" value="HAD-like_hydrolase_phosphatase"/>
</dbReference>